<reference evidence="2 3" key="1">
    <citation type="submission" date="2016-12" db="EMBL/GenBank/DDBJ databases">
        <title>The draft genome sequence of Actinophytocola sp. 11-183.</title>
        <authorList>
            <person name="Wang W."/>
            <person name="Yuan L."/>
        </authorList>
    </citation>
    <scope>NUCLEOTIDE SEQUENCE [LARGE SCALE GENOMIC DNA]</scope>
    <source>
        <strain evidence="2 3">11-183</strain>
    </source>
</reference>
<name>A0A1Q8BZB5_9PSEU</name>
<evidence type="ECO:0000313" key="3">
    <source>
        <dbReference type="Proteomes" id="UP000185596"/>
    </source>
</evidence>
<protein>
    <submittedName>
        <fullName evidence="2">Uncharacterized protein</fullName>
    </submittedName>
</protein>
<keyword evidence="3" id="KW-1185">Reference proteome</keyword>
<dbReference type="AlphaFoldDB" id="A0A1Q8BZB5"/>
<comment type="caution">
    <text evidence="2">The sequence shown here is derived from an EMBL/GenBank/DDBJ whole genome shotgun (WGS) entry which is preliminary data.</text>
</comment>
<evidence type="ECO:0000256" key="1">
    <source>
        <dbReference type="SAM" id="MobiDB-lite"/>
    </source>
</evidence>
<accession>A0A1Q8BZB5</accession>
<organism evidence="2 3">
    <name type="scientific">Actinophytocola xanthii</name>
    <dbReference type="NCBI Taxonomy" id="1912961"/>
    <lineage>
        <taxon>Bacteria</taxon>
        <taxon>Bacillati</taxon>
        <taxon>Actinomycetota</taxon>
        <taxon>Actinomycetes</taxon>
        <taxon>Pseudonocardiales</taxon>
        <taxon>Pseudonocardiaceae</taxon>
    </lineage>
</organism>
<proteinExistence type="predicted"/>
<dbReference type="EMBL" id="MSIE01000106">
    <property type="protein sequence ID" value="OLF07435.1"/>
    <property type="molecule type" value="Genomic_DNA"/>
</dbReference>
<sequence>MRKLGDLVQVEDGRLGRQPRDPASAFAATKSDDEINDGSLLGNAESFDEWLVRGFVYEGAVTIVTGRDPWSRDLVESSLVMSTVPLGQYRELYDAAYSYWMKTQRAG</sequence>
<evidence type="ECO:0000313" key="2">
    <source>
        <dbReference type="EMBL" id="OLF07435.1"/>
    </source>
</evidence>
<feature type="compositionally biased region" description="Basic and acidic residues" evidence="1">
    <location>
        <begin position="11"/>
        <end position="20"/>
    </location>
</feature>
<gene>
    <name evidence="2" type="ORF">BU204_35590</name>
</gene>
<feature type="region of interest" description="Disordered" evidence="1">
    <location>
        <begin position="1"/>
        <end position="31"/>
    </location>
</feature>
<dbReference type="Proteomes" id="UP000185596">
    <property type="component" value="Unassembled WGS sequence"/>
</dbReference>